<protein>
    <submittedName>
        <fullName evidence="1">Uncharacterized protein</fullName>
    </submittedName>
</protein>
<organism evidence="1 2">
    <name type="scientific">Aquamicrobium segne</name>
    <dbReference type="NCBI Taxonomy" id="469547"/>
    <lineage>
        <taxon>Bacteria</taxon>
        <taxon>Pseudomonadati</taxon>
        <taxon>Pseudomonadota</taxon>
        <taxon>Alphaproteobacteria</taxon>
        <taxon>Hyphomicrobiales</taxon>
        <taxon>Phyllobacteriaceae</taxon>
        <taxon>Aquamicrobium</taxon>
    </lineage>
</organism>
<gene>
    <name evidence="1" type="ORF">ACFPLB_04245</name>
</gene>
<keyword evidence="2" id="KW-1185">Reference proteome</keyword>
<dbReference type="Proteomes" id="UP001596016">
    <property type="component" value="Unassembled WGS sequence"/>
</dbReference>
<evidence type="ECO:0000313" key="2">
    <source>
        <dbReference type="Proteomes" id="UP001596016"/>
    </source>
</evidence>
<accession>A0ABW0GU77</accession>
<dbReference type="RefSeq" id="WP_378228065.1">
    <property type="nucleotide sequence ID" value="NZ_JBHSLL010000012.1"/>
</dbReference>
<name>A0ABW0GU77_9HYPH</name>
<comment type="caution">
    <text evidence="1">The sequence shown here is derived from an EMBL/GenBank/DDBJ whole genome shotgun (WGS) entry which is preliminary data.</text>
</comment>
<dbReference type="EMBL" id="JBHSLL010000012">
    <property type="protein sequence ID" value="MFC5385175.1"/>
    <property type="molecule type" value="Genomic_DNA"/>
</dbReference>
<reference evidence="2" key="1">
    <citation type="journal article" date="2019" name="Int. J. Syst. Evol. Microbiol.">
        <title>The Global Catalogue of Microorganisms (GCM) 10K type strain sequencing project: providing services to taxonomists for standard genome sequencing and annotation.</title>
        <authorList>
            <consortium name="The Broad Institute Genomics Platform"/>
            <consortium name="The Broad Institute Genome Sequencing Center for Infectious Disease"/>
            <person name="Wu L."/>
            <person name="Ma J."/>
        </authorList>
    </citation>
    <scope>NUCLEOTIDE SEQUENCE [LARGE SCALE GENOMIC DNA]</scope>
    <source>
        <strain evidence="2">CGMCC 4.1415</strain>
    </source>
</reference>
<sequence>MRKFLYFLVATAIPTSLCAETVRYSELDSETERYLERGLPWPDLSCFKWTLADMYWKDGIDAEKILITYDDPREPGVSLSVDETGYVRTCENGILTDWDAGDPTPIYDFNNNQPLLD</sequence>
<proteinExistence type="predicted"/>
<evidence type="ECO:0000313" key="1">
    <source>
        <dbReference type="EMBL" id="MFC5385175.1"/>
    </source>
</evidence>